<dbReference type="Pfam" id="PF00583">
    <property type="entry name" value="Acetyltransf_1"/>
    <property type="match status" value="1"/>
</dbReference>
<proteinExistence type="predicted"/>
<reference evidence="2 3" key="1">
    <citation type="submission" date="2019-02" db="EMBL/GenBank/DDBJ databases">
        <title>Deep-cultivation of Planctomycetes and their phenomic and genomic characterization uncovers novel biology.</title>
        <authorList>
            <person name="Wiegand S."/>
            <person name="Jogler M."/>
            <person name="Boedeker C."/>
            <person name="Pinto D."/>
            <person name="Vollmers J."/>
            <person name="Rivas-Marin E."/>
            <person name="Kohn T."/>
            <person name="Peeters S.H."/>
            <person name="Heuer A."/>
            <person name="Rast P."/>
            <person name="Oberbeckmann S."/>
            <person name="Bunk B."/>
            <person name="Jeske O."/>
            <person name="Meyerdierks A."/>
            <person name="Storesund J.E."/>
            <person name="Kallscheuer N."/>
            <person name="Luecker S."/>
            <person name="Lage O.M."/>
            <person name="Pohl T."/>
            <person name="Merkel B.J."/>
            <person name="Hornburger P."/>
            <person name="Mueller R.-W."/>
            <person name="Bruemmer F."/>
            <person name="Labrenz M."/>
            <person name="Spormann A.M."/>
            <person name="Op den Camp H."/>
            <person name="Overmann J."/>
            <person name="Amann R."/>
            <person name="Jetten M.S.M."/>
            <person name="Mascher T."/>
            <person name="Medema M.H."/>
            <person name="Devos D.P."/>
            <person name="Kaster A.-K."/>
            <person name="Ovreas L."/>
            <person name="Rohde M."/>
            <person name="Galperin M.Y."/>
            <person name="Jogler C."/>
        </authorList>
    </citation>
    <scope>NUCLEOTIDE SEQUENCE [LARGE SCALE GENOMIC DNA]</scope>
    <source>
        <strain evidence="2 3">ETA_A8</strain>
    </source>
</reference>
<sequence>MGDIRDYLPDDESNCLDIFDSNRPKYFTGPERDLFAAFLRRMDQPYFVAEVAGKVRGCGGFRVDYFGVGYLDWGMVHANWHRQGSGANLLRWRLERIRLIAHAWCVLIDTSQHTAPFFARFGFEAFRVIADGYQPGLDKVFMRLVWAPGHVEP</sequence>
<dbReference type="Proteomes" id="UP000315017">
    <property type="component" value="Chromosome"/>
</dbReference>
<keyword evidence="2" id="KW-0808">Transferase</keyword>
<dbReference type="PROSITE" id="PS51186">
    <property type="entry name" value="GNAT"/>
    <property type="match status" value="1"/>
</dbReference>
<evidence type="ECO:0000313" key="2">
    <source>
        <dbReference type="EMBL" id="QDU28935.1"/>
    </source>
</evidence>
<dbReference type="RefSeq" id="WP_202921099.1">
    <property type="nucleotide sequence ID" value="NZ_CP036274.1"/>
</dbReference>
<dbReference type="InterPro" id="IPR016181">
    <property type="entry name" value="Acyl_CoA_acyltransferase"/>
</dbReference>
<organism evidence="2 3">
    <name type="scientific">Anatilimnocola aggregata</name>
    <dbReference type="NCBI Taxonomy" id="2528021"/>
    <lineage>
        <taxon>Bacteria</taxon>
        <taxon>Pseudomonadati</taxon>
        <taxon>Planctomycetota</taxon>
        <taxon>Planctomycetia</taxon>
        <taxon>Pirellulales</taxon>
        <taxon>Pirellulaceae</taxon>
        <taxon>Anatilimnocola</taxon>
    </lineage>
</organism>
<protein>
    <submittedName>
        <fullName evidence="2">Acetyltransferase (GNAT) family protein</fullName>
    </submittedName>
</protein>
<dbReference type="EMBL" id="CP036274">
    <property type="protein sequence ID" value="QDU28935.1"/>
    <property type="molecule type" value="Genomic_DNA"/>
</dbReference>
<gene>
    <name evidence="2" type="ORF">ETAA8_40410</name>
</gene>
<evidence type="ECO:0000259" key="1">
    <source>
        <dbReference type="PROSITE" id="PS51186"/>
    </source>
</evidence>
<dbReference type="AlphaFoldDB" id="A0A517YFC2"/>
<dbReference type="InterPro" id="IPR000182">
    <property type="entry name" value="GNAT_dom"/>
</dbReference>
<keyword evidence="3" id="KW-1185">Reference proteome</keyword>
<name>A0A517YFC2_9BACT</name>
<feature type="domain" description="N-acetyltransferase" evidence="1">
    <location>
        <begin position="2"/>
        <end position="147"/>
    </location>
</feature>
<dbReference type="KEGG" id="aagg:ETAA8_40410"/>
<dbReference type="CDD" id="cd04301">
    <property type="entry name" value="NAT_SF"/>
    <property type="match status" value="1"/>
</dbReference>
<dbReference type="SUPFAM" id="SSF55729">
    <property type="entry name" value="Acyl-CoA N-acyltransferases (Nat)"/>
    <property type="match status" value="1"/>
</dbReference>
<dbReference type="GO" id="GO:0016747">
    <property type="term" value="F:acyltransferase activity, transferring groups other than amino-acyl groups"/>
    <property type="evidence" value="ECO:0007669"/>
    <property type="project" value="InterPro"/>
</dbReference>
<evidence type="ECO:0000313" key="3">
    <source>
        <dbReference type="Proteomes" id="UP000315017"/>
    </source>
</evidence>
<dbReference type="Gene3D" id="3.40.630.30">
    <property type="match status" value="1"/>
</dbReference>
<accession>A0A517YFC2</accession>